<dbReference type="SUPFAM" id="SSF56601">
    <property type="entry name" value="beta-lactamase/transpeptidase-like"/>
    <property type="match status" value="1"/>
</dbReference>
<dbReference type="InterPro" id="IPR050789">
    <property type="entry name" value="Diverse_Enzym_Activities"/>
</dbReference>
<gene>
    <name evidence="3" type="ORF">EG19_02705</name>
</gene>
<feature type="domain" description="Beta-lactamase-related" evidence="2">
    <location>
        <begin position="21"/>
        <end position="350"/>
    </location>
</feature>
<evidence type="ECO:0000313" key="4">
    <source>
        <dbReference type="Proteomes" id="UP000027284"/>
    </source>
</evidence>
<dbReference type="PANTHER" id="PTHR43283:SF11">
    <property type="entry name" value="BETA-LACTAMASE-RELATED DOMAIN-CONTAINING PROTEIN"/>
    <property type="match status" value="1"/>
</dbReference>
<reference evidence="3 4" key="1">
    <citation type="submission" date="2014-04" db="EMBL/GenBank/DDBJ databases">
        <title>The Genome Sequence of Thermoanaerobaculum aquaticum MP-01, The First Cultivated Group 23 Acidobacterium.</title>
        <authorList>
            <person name="Stamps B.W."/>
            <person name="Losey N.A."/>
            <person name="Lawson P.A."/>
            <person name="Stevenson B.S."/>
        </authorList>
    </citation>
    <scope>NUCLEOTIDE SEQUENCE [LARGE SCALE GENOMIC DNA]</scope>
    <source>
        <strain evidence="3 4">MP-01</strain>
    </source>
</reference>
<dbReference type="InterPro" id="IPR001466">
    <property type="entry name" value="Beta-lactam-related"/>
</dbReference>
<dbReference type="AlphaFoldDB" id="A0A062XSX9"/>
<dbReference type="EMBL" id="JMFG01000016">
    <property type="protein sequence ID" value="KDA53903.1"/>
    <property type="molecule type" value="Genomic_DNA"/>
</dbReference>
<organism evidence="3 4">
    <name type="scientific">Thermoanaerobaculum aquaticum</name>
    <dbReference type="NCBI Taxonomy" id="1312852"/>
    <lineage>
        <taxon>Bacteria</taxon>
        <taxon>Pseudomonadati</taxon>
        <taxon>Acidobacteriota</taxon>
        <taxon>Thermoanaerobaculia</taxon>
        <taxon>Thermoanaerobaculales</taxon>
        <taxon>Thermoanaerobaculaceae</taxon>
        <taxon>Thermoanaerobaculum</taxon>
    </lineage>
</organism>
<comment type="caution">
    <text evidence="3">The sequence shown here is derived from an EMBL/GenBank/DDBJ whole genome shotgun (WGS) entry which is preliminary data.</text>
</comment>
<accession>A0A062XSX9</accession>
<dbReference type="STRING" id="1312852.EG19_02705"/>
<proteinExistence type="predicted"/>
<keyword evidence="1" id="KW-0378">Hydrolase</keyword>
<dbReference type="PANTHER" id="PTHR43283">
    <property type="entry name" value="BETA-LACTAMASE-RELATED"/>
    <property type="match status" value="1"/>
</dbReference>
<evidence type="ECO:0000256" key="1">
    <source>
        <dbReference type="ARBA" id="ARBA00022801"/>
    </source>
</evidence>
<dbReference type="Proteomes" id="UP000027284">
    <property type="component" value="Unassembled WGS sequence"/>
</dbReference>
<dbReference type="GO" id="GO:0016787">
    <property type="term" value="F:hydrolase activity"/>
    <property type="evidence" value="ECO:0007669"/>
    <property type="project" value="UniProtKB-KW"/>
</dbReference>
<protein>
    <recommendedName>
        <fullName evidence="2">Beta-lactamase-related domain-containing protein</fullName>
    </recommendedName>
</protein>
<dbReference type="InterPro" id="IPR012338">
    <property type="entry name" value="Beta-lactam/transpept-like"/>
</dbReference>
<dbReference type="Pfam" id="PF00144">
    <property type="entry name" value="Beta-lactamase"/>
    <property type="match status" value="1"/>
</dbReference>
<dbReference type="Gene3D" id="3.40.710.10">
    <property type="entry name" value="DD-peptidase/beta-lactamase superfamily"/>
    <property type="match status" value="1"/>
</dbReference>
<dbReference type="OrthoDB" id="9770183at2"/>
<name>A0A062XSX9_9BACT</name>
<evidence type="ECO:0000313" key="3">
    <source>
        <dbReference type="EMBL" id="KDA53903.1"/>
    </source>
</evidence>
<keyword evidence="4" id="KW-1185">Reference proteome</keyword>
<dbReference type="RefSeq" id="WP_053335025.1">
    <property type="nucleotide sequence ID" value="NZ_JMFG01000016.1"/>
</dbReference>
<evidence type="ECO:0000259" key="2">
    <source>
        <dbReference type="Pfam" id="PF00144"/>
    </source>
</evidence>
<sequence length="373" mass="39812">MSESEASVTRLLAAAVASGLAPGFVALWGRPYEPQCVAFGQRGLGAGLVTPDTWYDLASLTKPLVTTTLFLLARRQGMGLADPLKRFLPELKGSPWASVTVFQCLTHTGGFPAWAPLYAYGEPSREGYLWAMAGIAPAYAPGSAVVYSCLGFIALGMALERVGRLPLSELFRREVLKPLGLGQELDFAPPLSRPVALGEKRFFVEERLCREQGFQAQPPPPLAHSWSCDDGNARGLGGAAGNAGLFGTAWGALRLAQEYLPGFGRLLSAEEAKLATRDHTPGMAQARGLGWQLATTPGCSAGPALSPASFGHTGFTGTSLWVDPEREAVFVLLGNRLHPGGRTPDLHPLRRRFHALAGRGLRRPHPGPSISRL</sequence>